<reference evidence="1" key="1">
    <citation type="journal article" date="2013" name="BMC Genomics">
        <title>Unscrambling butterfly oogenesis.</title>
        <authorList>
            <person name="Carter J.M."/>
            <person name="Baker S.C."/>
            <person name="Pink R."/>
            <person name="Carter D.R."/>
            <person name="Collins A."/>
            <person name="Tomlin J."/>
            <person name="Gibbs M."/>
            <person name="Breuker C.J."/>
        </authorList>
    </citation>
    <scope>NUCLEOTIDE SEQUENCE</scope>
    <source>
        <tissue evidence="1">Ovary</tissue>
    </source>
</reference>
<name>S4P2W7_9NEOP</name>
<dbReference type="EMBL" id="GAIX01008311">
    <property type="protein sequence ID" value="JAA84249.1"/>
    <property type="molecule type" value="Transcribed_RNA"/>
</dbReference>
<proteinExistence type="predicted"/>
<organism evidence="1">
    <name type="scientific">Pararge aegeria</name>
    <name type="common">speckled wood butterfly</name>
    <dbReference type="NCBI Taxonomy" id="116150"/>
    <lineage>
        <taxon>Eukaryota</taxon>
        <taxon>Metazoa</taxon>
        <taxon>Ecdysozoa</taxon>
        <taxon>Arthropoda</taxon>
        <taxon>Hexapoda</taxon>
        <taxon>Insecta</taxon>
        <taxon>Pterygota</taxon>
        <taxon>Neoptera</taxon>
        <taxon>Endopterygota</taxon>
        <taxon>Lepidoptera</taxon>
        <taxon>Glossata</taxon>
        <taxon>Ditrysia</taxon>
        <taxon>Papilionoidea</taxon>
        <taxon>Nymphalidae</taxon>
        <taxon>Satyrinae</taxon>
        <taxon>Satyrini</taxon>
        <taxon>Parargina</taxon>
        <taxon>Pararge</taxon>
    </lineage>
</organism>
<accession>S4P2W7</accession>
<evidence type="ECO:0000313" key="1">
    <source>
        <dbReference type="EMBL" id="JAA84249.1"/>
    </source>
</evidence>
<protein>
    <submittedName>
        <fullName evidence="1">Uncharacterized protein</fullName>
    </submittedName>
</protein>
<dbReference type="AlphaFoldDB" id="S4P2W7"/>
<reference evidence="1" key="2">
    <citation type="submission" date="2013-05" db="EMBL/GenBank/DDBJ databases">
        <authorList>
            <person name="Carter J.-M."/>
            <person name="Baker S.C."/>
            <person name="Pink R."/>
            <person name="Carter D.R.F."/>
            <person name="Collins A."/>
            <person name="Tomlin J."/>
            <person name="Gibbs M."/>
            <person name="Breuker C.J."/>
        </authorList>
    </citation>
    <scope>NUCLEOTIDE SEQUENCE</scope>
    <source>
        <tissue evidence="1">Ovary</tissue>
    </source>
</reference>
<sequence length="85" mass="9996">MCRNVHLDVILLNTRASRGVLFMCPYHYCVQHNLSIKSTYICVLFIEPLKIPNTLIVWVQIIMICKLVGVDLWWNHTCDTPLYNF</sequence>